<dbReference type="PANTHER" id="PTHR47119:SF1">
    <property type="entry name" value="PLANT VIRAL-RESPONSE FAMILY PROTEIN"/>
    <property type="match status" value="1"/>
</dbReference>
<gene>
    <name evidence="7" type="ORF">SASPL_151138</name>
</gene>
<evidence type="ECO:0000256" key="3">
    <source>
        <dbReference type="ARBA" id="ARBA00022692"/>
    </source>
</evidence>
<evidence type="ECO:0000256" key="6">
    <source>
        <dbReference type="SAM" id="Phobius"/>
    </source>
</evidence>
<feature type="transmembrane region" description="Helical" evidence="6">
    <location>
        <begin position="154"/>
        <end position="174"/>
    </location>
</feature>
<feature type="transmembrane region" description="Helical" evidence="6">
    <location>
        <begin position="12"/>
        <end position="30"/>
    </location>
</feature>
<comment type="similarity">
    <text evidence="2">Belongs to the TMEM45 family.</text>
</comment>
<feature type="transmembrane region" description="Helical" evidence="6">
    <location>
        <begin position="124"/>
        <end position="142"/>
    </location>
</feature>
<organism evidence="7">
    <name type="scientific">Salvia splendens</name>
    <name type="common">Scarlet sage</name>
    <dbReference type="NCBI Taxonomy" id="180675"/>
    <lineage>
        <taxon>Eukaryota</taxon>
        <taxon>Viridiplantae</taxon>
        <taxon>Streptophyta</taxon>
        <taxon>Embryophyta</taxon>
        <taxon>Tracheophyta</taxon>
        <taxon>Spermatophyta</taxon>
        <taxon>Magnoliopsida</taxon>
        <taxon>eudicotyledons</taxon>
        <taxon>Gunneridae</taxon>
        <taxon>Pentapetalae</taxon>
        <taxon>asterids</taxon>
        <taxon>lamiids</taxon>
        <taxon>Lamiales</taxon>
        <taxon>Lamiaceae</taxon>
        <taxon>Nepetoideae</taxon>
        <taxon>Mentheae</taxon>
        <taxon>Salviinae</taxon>
        <taxon>Salvia</taxon>
        <taxon>Salvia subgen. Calosphace</taxon>
        <taxon>core Calosphace</taxon>
    </lineage>
</organism>
<feature type="transmembrane region" description="Helical" evidence="6">
    <location>
        <begin position="51"/>
        <end position="73"/>
    </location>
</feature>
<keyword evidence="3 6" id="KW-0812">Transmembrane</keyword>
<evidence type="ECO:0000313" key="8">
    <source>
        <dbReference type="Proteomes" id="UP000298416"/>
    </source>
</evidence>
<dbReference type="OrthoDB" id="551896at2759"/>
<keyword evidence="4 6" id="KW-1133">Transmembrane helix</keyword>
<evidence type="ECO:0000256" key="1">
    <source>
        <dbReference type="ARBA" id="ARBA00004141"/>
    </source>
</evidence>
<comment type="subcellular location">
    <subcellularLocation>
        <location evidence="1">Membrane</location>
        <topology evidence="1">Multi-pass membrane protein</topology>
    </subcellularLocation>
</comment>
<dbReference type="InterPro" id="IPR006904">
    <property type="entry name" value="DUF716"/>
</dbReference>
<dbReference type="EMBL" id="PNBA02000020">
    <property type="protein sequence ID" value="KAG6389666.1"/>
    <property type="molecule type" value="Genomic_DNA"/>
</dbReference>
<keyword evidence="8" id="KW-1185">Reference proteome</keyword>
<protein>
    <recommendedName>
        <fullName evidence="9">Transmembrane protein 45B</fullName>
    </recommendedName>
</protein>
<dbReference type="PANTHER" id="PTHR47119">
    <property type="entry name" value="PLANT VIRAL-RESPONSE FAMILY PROTEIN"/>
    <property type="match status" value="1"/>
</dbReference>
<dbReference type="Proteomes" id="UP000298416">
    <property type="component" value="Unassembled WGS sequence"/>
</dbReference>
<evidence type="ECO:0008006" key="9">
    <source>
        <dbReference type="Google" id="ProtNLM"/>
    </source>
</evidence>
<name>A0A8X8Z2Q1_SALSN</name>
<sequence length="262" mass="29074">MGSFPGHMVPGTLFLVVGMWHVWCSICRYVSDPETYRVRVWNPVRGFGGRVKYLELYVIAVGGFVDLCIEFLYATHLKIVVDGALNPSHINNFEHSAMLLMFFIFGVITLLCEQTRHLPFSEGALCLIAAAAFTAEYLLFNFHSTTHKGLEGYYHRVLVLLIGLCIASTIAGALMPTSFPADLCSGIAITLQGLWFYQTAFTLYGSMMPDGCVLNIDKITCRSLEHEARGELLANLQLFIQVFGVLASASGAYVYAHPRFSH</sequence>
<accession>A0A8X8Z2Q1</accession>
<evidence type="ECO:0000256" key="4">
    <source>
        <dbReference type="ARBA" id="ARBA00022989"/>
    </source>
</evidence>
<comment type="caution">
    <text evidence="7">The sequence shown here is derived from an EMBL/GenBank/DDBJ whole genome shotgun (WGS) entry which is preliminary data.</text>
</comment>
<reference evidence="7" key="2">
    <citation type="submission" date="2020-08" db="EMBL/GenBank/DDBJ databases">
        <title>Plant Genome Project.</title>
        <authorList>
            <person name="Zhang R.-G."/>
        </authorList>
    </citation>
    <scope>NUCLEOTIDE SEQUENCE</scope>
    <source>
        <strain evidence="7">Huo1</strain>
        <tissue evidence="7">Leaf</tissue>
    </source>
</reference>
<evidence type="ECO:0000256" key="5">
    <source>
        <dbReference type="ARBA" id="ARBA00023136"/>
    </source>
</evidence>
<proteinExistence type="inferred from homology"/>
<dbReference type="GO" id="GO:0016020">
    <property type="term" value="C:membrane"/>
    <property type="evidence" value="ECO:0007669"/>
    <property type="project" value="UniProtKB-SubCell"/>
</dbReference>
<keyword evidence="5 6" id="KW-0472">Membrane</keyword>
<feature type="transmembrane region" description="Helical" evidence="6">
    <location>
        <begin position="238"/>
        <end position="256"/>
    </location>
</feature>
<dbReference type="Pfam" id="PF04819">
    <property type="entry name" value="DUF716"/>
    <property type="match status" value="1"/>
</dbReference>
<evidence type="ECO:0000256" key="2">
    <source>
        <dbReference type="ARBA" id="ARBA00006948"/>
    </source>
</evidence>
<evidence type="ECO:0000313" key="7">
    <source>
        <dbReference type="EMBL" id="KAG6389666.1"/>
    </source>
</evidence>
<reference evidence="7" key="1">
    <citation type="submission" date="2018-01" db="EMBL/GenBank/DDBJ databases">
        <authorList>
            <person name="Mao J.F."/>
        </authorList>
    </citation>
    <scope>NUCLEOTIDE SEQUENCE</scope>
    <source>
        <strain evidence="7">Huo1</strain>
        <tissue evidence="7">Leaf</tissue>
    </source>
</reference>
<feature type="transmembrane region" description="Helical" evidence="6">
    <location>
        <begin position="93"/>
        <end position="112"/>
    </location>
</feature>
<feature type="transmembrane region" description="Helical" evidence="6">
    <location>
        <begin position="181"/>
        <end position="198"/>
    </location>
</feature>
<dbReference type="AlphaFoldDB" id="A0A8X8Z2Q1"/>